<dbReference type="GO" id="GO:0005524">
    <property type="term" value="F:ATP binding"/>
    <property type="evidence" value="ECO:0007669"/>
    <property type="project" value="UniProtKB-KW"/>
</dbReference>
<feature type="region of interest" description="Disordered" evidence="5">
    <location>
        <begin position="406"/>
        <end position="434"/>
    </location>
</feature>
<dbReference type="GO" id="GO:0016787">
    <property type="term" value="F:hydrolase activity"/>
    <property type="evidence" value="ECO:0007669"/>
    <property type="project" value="UniProtKB-KW"/>
</dbReference>
<reference evidence="8" key="1">
    <citation type="submission" date="2022-07" db="EMBL/GenBank/DDBJ databases">
        <title>Phylogenomic reconstructions and comparative analyses of Kickxellomycotina fungi.</title>
        <authorList>
            <person name="Reynolds N.K."/>
            <person name="Stajich J.E."/>
            <person name="Barry K."/>
            <person name="Grigoriev I.V."/>
            <person name="Crous P."/>
            <person name="Smith M.E."/>
        </authorList>
    </citation>
    <scope>NUCLEOTIDE SEQUENCE</scope>
    <source>
        <strain evidence="8">BCRC 34381</strain>
    </source>
</reference>
<evidence type="ECO:0000313" key="8">
    <source>
        <dbReference type="EMBL" id="KAJ1733854.1"/>
    </source>
</evidence>
<feature type="compositionally biased region" description="Low complexity" evidence="5">
    <location>
        <begin position="32"/>
        <end position="50"/>
    </location>
</feature>
<name>A0A9W7YG48_9FUNG</name>
<comment type="caution">
    <text evidence="8">The sequence shown here is derived from an EMBL/GenBank/DDBJ whole genome shotgun (WGS) entry which is preliminary data.</text>
</comment>
<dbReference type="InterPro" id="IPR048333">
    <property type="entry name" value="HA2_WH"/>
</dbReference>
<dbReference type="Gene3D" id="3.40.50.300">
    <property type="entry name" value="P-loop containing nucleotide triphosphate hydrolases"/>
    <property type="match status" value="2"/>
</dbReference>
<evidence type="ECO:0000256" key="3">
    <source>
        <dbReference type="ARBA" id="ARBA00022806"/>
    </source>
</evidence>
<accession>A0A9W7YG48</accession>
<dbReference type="InterPro" id="IPR011545">
    <property type="entry name" value="DEAD/DEAH_box_helicase_dom"/>
</dbReference>
<evidence type="ECO:0000313" key="9">
    <source>
        <dbReference type="Proteomes" id="UP001143981"/>
    </source>
</evidence>
<keyword evidence="9" id="KW-1185">Reference proteome</keyword>
<evidence type="ECO:0008006" key="10">
    <source>
        <dbReference type="Google" id="ProtNLM"/>
    </source>
</evidence>
<dbReference type="Gene3D" id="1.20.120.1080">
    <property type="match status" value="1"/>
</dbReference>
<dbReference type="EMBL" id="JANBOI010000111">
    <property type="protein sequence ID" value="KAJ1733854.1"/>
    <property type="molecule type" value="Genomic_DNA"/>
</dbReference>
<keyword evidence="3" id="KW-0347">Helicase</keyword>
<dbReference type="Pfam" id="PF21010">
    <property type="entry name" value="HA2_C"/>
    <property type="match status" value="1"/>
</dbReference>
<feature type="region of interest" description="Disordered" evidence="5">
    <location>
        <begin position="206"/>
        <end position="238"/>
    </location>
</feature>
<dbReference type="PANTHER" id="PTHR18934">
    <property type="entry name" value="ATP-DEPENDENT RNA HELICASE"/>
    <property type="match status" value="1"/>
</dbReference>
<dbReference type="InterPro" id="IPR001650">
    <property type="entry name" value="Helicase_C-like"/>
</dbReference>
<proteinExistence type="predicted"/>
<protein>
    <recommendedName>
        <fullName evidence="10">P-loop containing nucleoside triphosphate hydrolase protein</fullName>
    </recommendedName>
</protein>
<evidence type="ECO:0000259" key="7">
    <source>
        <dbReference type="PROSITE" id="PS51194"/>
    </source>
</evidence>
<dbReference type="CDD" id="cd17917">
    <property type="entry name" value="DEXHc_RHA-like"/>
    <property type="match status" value="1"/>
</dbReference>
<dbReference type="PROSITE" id="PS51192">
    <property type="entry name" value="HELICASE_ATP_BIND_1"/>
    <property type="match status" value="1"/>
</dbReference>
<dbReference type="SUPFAM" id="SSF52540">
    <property type="entry name" value="P-loop containing nucleoside triphosphate hydrolases"/>
    <property type="match status" value="1"/>
</dbReference>
<keyword evidence="2" id="KW-0378">Hydrolase</keyword>
<evidence type="ECO:0000256" key="2">
    <source>
        <dbReference type="ARBA" id="ARBA00022801"/>
    </source>
</evidence>
<dbReference type="InterPro" id="IPR027417">
    <property type="entry name" value="P-loop_NTPase"/>
</dbReference>
<evidence type="ECO:0000256" key="4">
    <source>
        <dbReference type="ARBA" id="ARBA00022840"/>
    </source>
</evidence>
<keyword evidence="1" id="KW-0547">Nucleotide-binding</keyword>
<dbReference type="InterPro" id="IPR007502">
    <property type="entry name" value="Helicase-assoc_dom"/>
</dbReference>
<dbReference type="GO" id="GO:0004386">
    <property type="term" value="F:helicase activity"/>
    <property type="evidence" value="ECO:0007669"/>
    <property type="project" value="UniProtKB-KW"/>
</dbReference>
<keyword evidence="4" id="KW-0067">ATP-binding</keyword>
<dbReference type="PROSITE" id="PS51194">
    <property type="entry name" value="HELICASE_CTER"/>
    <property type="match status" value="1"/>
</dbReference>
<gene>
    <name evidence="8" type="ORF">LPJ61_001360</name>
</gene>
<evidence type="ECO:0000256" key="5">
    <source>
        <dbReference type="SAM" id="MobiDB-lite"/>
    </source>
</evidence>
<feature type="region of interest" description="Disordered" evidence="5">
    <location>
        <begin position="1"/>
        <end position="52"/>
    </location>
</feature>
<evidence type="ECO:0000256" key="1">
    <source>
        <dbReference type="ARBA" id="ARBA00022741"/>
    </source>
</evidence>
<feature type="domain" description="Helicase ATP-binding" evidence="6">
    <location>
        <begin position="668"/>
        <end position="837"/>
    </location>
</feature>
<dbReference type="PANTHER" id="PTHR18934:SF145">
    <property type="entry name" value="ATP-DEPENDENT RNA HELICASE DHX57-RELATED"/>
    <property type="match status" value="1"/>
</dbReference>
<dbReference type="InterPro" id="IPR014001">
    <property type="entry name" value="Helicase_ATP-bd"/>
</dbReference>
<dbReference type="Pfam" id="PF00270">
    <property type="entry name" value="DEAD"/>
    <property type="match status" value="1"/>
</dbReference>
<feature type="compositionally biased region" description="Polar residues" evidence="5">
    <location>
        <begin position="419"/>
        <end position="430"/>
    </location>
</feature>
<dbReference type="CDD" id="cd18791">
    <property type="entry name" value="SF2_C_RHA"/>
    <property type="match status" value="1"/>
</dbReference>
<dbReference type="OrthoDB" id="5600252at2759"/>
<evidence type="ECO:0000259" key="6">
    <source>
        <dbReference type="PROSITE" id="PS51192"/>
    </source>
</evidence>
<dbReference type="FunFam" id="1.20.120.1080:FF:000002">
    <property type="entry name" value="Putative ATP-dependent RNA helicase DHX36"/>
    <property type="match status" value="1"/>
</dbReference>
<feature type="domain" description="Helicase C-terminal" evidence="7">
    <location>
        <begin position="932"/>
        <end position="1108"/>
    </location>
</feature>
<dbReference type="GO" id="GO:0003723">
    <property type="term" value="F:RNA binding"/>
    <property type="evidence" value="ECO:0007669"/>
    <property type="project" value="TreeGrafter"/>
</dbReference>
<organism evidence="8 9">
    <name type="scientific">Coemansia biformis</name>
    <dbReference type="NCBI Taxonomy" id="1286918"/>
    <lineage>
        <taxon>Eukaryota</taxon>
        <taxon>Fungi</taxon>
        <taxon>Fungi incertae sedis</taxon>
        <taxon>Zoopagomycota</taxon>
        <taxon>Kickxellomycotina</taxon>
        <taxon>Kickxellomycetes</taxon>
        <taxon>Kickxellales</taxon>
        <taxon>Kickxellaceae</taxon>
        <taxon>Coemansia</taxon>
    </lineage>
</organism>
<dbReference type="Proteomes" id="UP001143981">
    <property type="component" value="Unassembled WGS sequence"/>
</dbReference>
<dbReference type="SMART" id="SM00847">
    <property type="entry name" value="HA2"/>
    <property type="match status" value="1"/>
</dbReference>
<dbReference type="Pfam" id="PF00271">
    <property type="entry name" value="Helicase_C"/>
    <property type="match status" value="1"/>
</dbReference>
<sequence>MSPRPKSRQRTPPQSPQKARAKSRSRSRSASDKAVASAAADPSPISVPADVVPHSATDDIGRWVSMDLAQHQAAGRVAHELELKERFESASTRYSAKLSLQSEQLVVNQLRSTTLALPLPSPPTPPLSDKEWVRSANFVFETLAMYEFADEDIMEAMVQTRGLGGITEVLARLCVHVPADRMPHDMRDKIELGDCRVTDVRPPASVAAASDTALDTPEGSEPADAAVEPATADDKSATAIDQADCNRDADMLSQLLDKVRLEDFDIEYAYDSDEDPGTVCGRRLVRLRALEETLDFVRHNDRTDMADTVTQLIVQEKGDIEKLEDDYIYDADQARDEYERLWPEYYDALLDDMQRIRSSAAAEAAAAAMAAENTPMPADPDTLSQGTFDGSDDDCGFGLMFASDDESTPPAGCPEDASVSPQRRVLSTSPPHGWTGAPIREMVDQLVHHYDKQASVHFQTSKCHPGTTCTFVVVWSTPAKAARILATQRSLAVTPPAEFSTCLLEHRWMLPADLAGHSAKDAKDLGALLFLFMQPAISQQLSSRLSPVLRSLWSEWECANRDSSRALRDQLLSGRIEFLRELHAQYQQEVAGDDDVEDADGDQAGEEECGLGRVERKRQRLAHAACSKRKRLWTGDTIARRQNCATWKSQFGVAQARLPVHQHRAAIVDAVAKNRVVIVRGSTGSGKSSQVPQYVLRMLLSSRYTGGRVLCTQPRRISAMSIATRVSQELGDAHVGEKSLVGFQIRHNAKCSDDNALVFCTTGVLLRKLIDDPMLSDIKCVICDEVQERTLDLDYLLIVLRRLLARRKDLRLVLMSATIDVALFAQYFDDSAVIDIPGRTFSVRNIFLESVVQLSEYTLNAESRYAVRDREGPAGPAPQLGGFNRELAADDPEYVSPLAASVVERMRVDVVNLDLIHHLVRGICLSHSNSPFLSPWVQYCCGHAPQGSILVFLPGIFEIRRLTPMLQSDPYITAVASVIPLHSSFANDRPPNSPMTYTELAFAPPYGSLVRKVVLCTNVAETGITIPDVTIVIDCGLSNQSFWDQQRRVQRLQTRLVSKANVLQRRGRAGRVQEGLSLCLFTARQFHQMVDYEQPEMHRLPLTKTCLLAKAHGAGDIMRFMEMAVDPPRQSAVKQAITELQHAGALDEKEELTPIGRHLCHLPVDLSVGKLLIVGTLFGCLGPILTVAASLSLTAPLLQAPLDELSQELARNAHEKFRRQSTNMSHAMGMAPHESDFLTALAVHDAWKRAATQRDAGRKELASFCKANWLNRDALEQLEDLREQYMRLLHELGLAQYKLAHGGQHVSLSKLLRPRGARDSGFPDGFVQPPATANENARSLGILHAAIVATMDHVIMPSTAVHGDHVIGQASVWHRLEGIGHALMLIDREKVTARPIDLDTLSVVHRAPARHTPFITRGLVAASLSSTTSGSTVRASMLTTTSLATLVVFARTLEYWPKARLLVVNRWIRCQCYAKTAAVLMAMREKLQAIINHCVASPADSLPAELGAWRQAILAVFSNDSY</sequence>
<dbReference type="SMART" id="SM00487">
    <property type="entry name" value="DEXDc"/>
    <property type="match status" value="1"/>
</dbReference>
<dbReference type="Pfam" id="PF04408">
    <property type="entry name" value="WHD_HA2"/>
    <property type="match status" value="1"/>
</dbReference>
<dbReference type="SMART" id="SM00490">
    <property type="entry name" value="HELICc"/>
    <property type="match status" value="1"/>
</dbReference>